<feature type="region of interest" description="Disordered" evidence="1">
    <location>
        <begin position="1"/>
        <end position="24"/>
    </location>
</feature>
<organism evidence="3 4">
    <name type="scientific">Rhodopirellula maiorica SM1</name>
    <dbReference type="NCBI Taxonomy" id="1265738"/>
    <lineage>
        <taxon>Bacteria</taxon>
        <taxon>Pseudomonadati</taxon>
        <taxon>Planctomycetota</taxon>
        <taxon>Planctomycetia</taxon>
        <taxon>Pirellulales</taxon>
        <taxon>Pirellulaceae</taxon>
        <taxon>Novipirellula</taxon>
    </lineage>
</organism>
<dbReference type="AlphaFoldDB" id="M5R9A2"/>
<dbReference type="InterPro" id="IPR059226">
    <property type="entry name" value="Choice_anch_Q_dom"/>
</dbReference>
<dbReference type="InterPro" id="IPR006626">
    <property type="entry name" value="PbH1"/>
</dbReference>
<name>M5R9A2_9BACT</name>
<dbReference type="SMART" id="SM00710">
    <property type="entry name" value="PbH1"/>
    <property type="match status" value="14"/>
</dbReference>
<dbReference type="Pfam" id="PF13229">
    <property type="entry name" value="Beta_helix"/>
    <property type="match status" value="1"/>
</dbReference>
<dbReference type="NCBIfam" id="NF041518">
    <property type="entry name" value="choice_anch_Q"/>
    <property type="match status" value="1"/>
</dbReference>
<keyword evidence="4" id="KW-1185">Reference proteome</keyword>
<evidence type="ECO:0000313" key="3">
    <source>
        <dbReference type="EMBL" id="EMI15631.1"/>
    </source>
</evidence>
<accession>M5R9A2</accession>
<proteinExistence type="predicted"/>
<sequence>MTMFQRSSKSKHNNPSQRKNRRRTLKAESLEKRMVLTTYFVDADFANSQNEGTEENPFNTINRAVVAARRNAGDDEIIVAPRANGQRYDRQISFANIGGDNGAILIRGATGEANDVVLTSGNGYTFLIDMPLDITIRDLSIEDSYLAGVRVTSPANVLLENIHINGRRNSSGVVHQSGDLVIRDSVLENHHQGIFSAELRASGDSSVIVDKPRSLTVDNVTTTGNTQFGILTRNATGAVQLNDVTATENGISGIRVFQQESITISNAILNSNASHGLSMQDTANAWLVGGTFSNNGESGLHALASPNLAVNGGSFAGNGEHGLRIEGADGLTIAGVLATDNGDMNGTTQTGGGGISIVPATSTPITISNSVVSNNETRGTGGGIDIKATASINRDFPADISIVDTTISENVVATELAMQGGGIAFFGHGDLHLQRTTVSDNSARRSAGVHVNNYGFSTDGLPSTLRISDSTIADNTVVLEGSENTVGTAGLLHFGGILEINNSTISGNVGGNTGGILAIPYLGGSITNSTITNNRGAIVGGLNSRGGQTEFKLTNVTISDNVGGIVGGLRSADRVTILANTVVARNQKGNLNDPAENLVVSDIDGTATTLGGNFFGEGDNVTLVGNGSGPVTDFQGTVANPLDPRLGELQDNGGATLTRAPLADSPLLDAGNGDITELPLLDQRGVDRVLGQGIDIGSVERIALNFQGETDAGSINLNSADKSGKSLSIVLYSTPTSDASQIEVESITWAGASVHRSKLVDVDGDGRLDLVLKFRLKDTDLLTQYTEALREDQDNSVQQLDIELTGNTLDGTGFSSLISVEAETTGKKLRNLLRSF</sequence>
<protein>
    <submittedName>
        <fullName evidence="3">Planctomycete extracellular domain protein</fullName>
    </submittedName>
</protein>
<dbReference type="InterPro" id="IPR039448">
    <property type="entry name" value="Beta_helix"/>
</dbReference>
<dbReference type="EMBL" id="ANOG01001062">
    <property type="protein sequence ID" value="EMI15631.1"/>
    <property type="molecule type" value="Genomic_DNA"/>
</dbReference>
<comment type="caution">
    <text evidence="3">The sequence shown here is derived from an EMBL/GenBank/DDBJ whole genome shotgun (WGS) entry which is preliminary data.</text>
</comment>
<dbReference type="PATRIC" id="fig|1265738.3.peg.7437"/>
<feature type="compositionally biased region" description="Basic residues" evidence="1">
    <location>
        <begin position="8"/>
        <end position="24"/>
    </location>
</feature>
<reference evidence="3 4" key="1">
    <citation type="journal article" date="2013" name="Mar. Genomics">
        <title>Expression of sulfatases in Rhodopirellula baltica and the diversity of sulfatases in the genus Rhodopirellula.</title>
        <authorList>
            <person name="Wegner C.E."/>
            <person name="Richter-Heitmann T."/>
            <person name="Klindworth A."/>
            <person name="Klockow C."/>
            <person name="Richter M."/>
            <person name="Achstetter T."/>
            <person name="Glockner F.O."/>
            <person name="Harder J."/>
        </authorList>
    </citation>
    <scope>NUCLEOTIDE SEQUENCE [LARGE SCALE GENOMIC DNA]</scope>
    <source>
        <strain evidence="3 4">SM1</strain>
    </source>
</reference>
<evidence type="ECO:0000259" key="2">
    <source>
        <dbReference type="Pfam" id="PF13229"/>
    </source>
</evidence>
<feature type="domain" description="Right handed beta helix" evidence="2">
    <location>
        <begin position="229"/>
        <end position="391"/>
    </location>
</feature>
<dbReference type="InterPro" id="IPR012334">
    <property type="entry name" value="Pectin_lyas_fold"/>
</dbReference>
<dbReference type="InterPro" id="IPR011050">
    <property type="entry name" value="Pectin_lyase_fold/virulence"/>
</dbReference>
<dbReference type="SUPFAM" id="SSF51126">
    <property type="entry name" value="Pectin lyase-like"/>
    <property type="match status" value="2"/>
</dbReference>
<evidence type="ECO:0000313" key="4">
    <source>
        <dbReference type="Proteomes" id="UP000011991"/>
    </source>
</evidence>
<dbReference type="Gene3D" id="2.160.20.10">
    <property type="entry name" value="Single-stranded right-handed beta-helix, Pectin lyase-like"/>
    <property type="match status" value="2"/>
</dbReference>
<gene>
    <name evidence="3" type="ORF">RMSM_07457</name>
</gene>
<dbReference type="Proteomes" id="UP000011991">
    <property type="component" value="Unassembled WGS sequence"/>
</dbReference>
<evidence type="ECO:0000256" key="1">
    <source>
        <dbReference type="SAM" id="MobiDB-lite"/>
    </source>
</evidence>